<accession>A0A139QMW1</accession>
<evidence type="ECO:0000313" key="1">
    <source>
        <dbReference type="EMBL" id="KXU03772.1"/>
    </source>
</evidence>
<protein>
    <submittedName>
        <fullName evidence="1">Uncharacterized protein</fullName>
    </submittedName>
</protein>
<name>A0A139QMW1_STROR</name>
<evidence type="ECO:0000313" key="2">
    <source>
        <dbReference type="Proteomes" id="UP000070353"/>
    </source>
</evidence>
<reference evidence="1 2" key="1">
    <citation type="submission" date="2016-01" db="EMBL/GenBank/DDBJ databases">
        <title>Highly variable Streptococcus oralis are common among viridans streptococci isolated from primates.</title>
        <authorList>
            <person name="Denapaite D."/>
            <person name="Rieger M."/>
            <person name="Koendgen S."/>
            <person name="Brueckner R."/>
            <person name="Ochigava I."/>
            <person name="Kappeler P."/>
            <person name="Maetz-Rensing K."/>
            <person name="Leendertz F."/>
            <person name="Hakenbeck R."/>
        </authorList>
    </citation>
    <scope>NUCLEOTIDE SEQUENCE [LARGE SCALE GENOMIC DNA]</scope>
    <source>
        <strain evidence="1 2">DD24</strain>
    </source>
</reference>
<gene>
    <name evidence="1" type="ORF">SORDD24_01520</name>
</gene>
<comment type="caution">
    <text evidence="1">The sequence shown here is derived from an EMBL/GenBank/DDBJ whole genome shotgun (WGS) entry which is preliminary data.</text>
</comment>
<dbReference type="Proteomes" id="UP000070353">
    <property type="component" value="Unassembled WGS sequence"/>
</dbReference>
<dbReference type="PATRIC" id="fig|1303.84.peg.1675"/>
<proteinExistence type="predicted"/>
<organism evidence="1 2">
    <name type="scientific">Streptococcus oralis</name>
    <dbReference type="NCBI Taxonomy" id="1303"/>
    <lineage>
        <taxon>Bacteria</taxon>
        <taxon>Bacillati</taxon>
        <taxon>Bacillota</taxon>
        <taxon>Bacilli</taxon>
        <taxon>Lactobacillales</taxon>
        <taxon>Streptococcaceae</taxon>
        <taxon>Streptococcus</taxon>
    </lineage>
</organism>
<dbReference type="EMBL" id="LQZB01000174">
    <property type="protein sequence ID" value="KXU03772.1"/>
    <property type="molecule type" value="Genomic_DNA"/>
</dbReference>
<dbReference type="AlphaFoldDB" id="A0A139QMW1"/>
<sequence length="48" mass="5234">MTRFTKSLPVGLIPKEFLVTSVGTDMVNHCRLGQSTISLTVNTEGIQL</sequence>